<gene>
    <name evidence="2" type="ORF">dsat_2591</name>
</gene>
<proteinExistence type="predicted"/>
<dbReference type="CDD" id="cd02440">
    <property type="entry name" value="AdoMet_MTases"/>
    <property type="match status" value="1"/>
</dbReference>
<dbReference type="Pfam" id="PF10294">
    <property type="entry name" value="Methyltransf_16"/>
    <property type="match status" value="1"/>
</dbReference>
<name>S7TC66_9BACT</name>
<dbReference type="GO" id="GO:0008168">
    <property type="term" value="F:methyltransferase activity"/>
    <property type="evidence" value="ECO:0007669"/>
    <property type="project" value="UniProtKB-KW"/>
</dbReference>
<protein>
    <submittedName>
        <fullName evidence="2">Methyltransferase-16</fullName>
    </submittedName>
</protein>
<evidence type="ECO:0000256" key="1">
    <source>
        <dbReference type="SAM" id="MobiDB-lite"/>
    </source>
</evidence>
<dbReference type="AlphaFoldDB" id="S7TC66"/>
<dbReference type="eggNOG" id="COG2890">
    <property type="taxonomic scope" value="Bacteria"/>
</dbReference>
<dbReference type="InterPro" id="IPR019410">
    <property type="entry name" value="Methyltransf_16"/>
</dbReference>
<dbReference type="Gene3D" id="3.40.50.150">
    <property type="entry name" value="Vaccinia Virus protein VP39"/>
    <property type="match status" value="1"/>
</dbReference>
<organism evidence="2 3">
    <name type="scientific">Alkalidesulfovibrio alkalitolerans DSM 16529</name>
    <dbReference type="NCBI Taxonomy" id="1121439"/>
    <lineage>
        <taxon>Bacteria</taxon>
        <taxon>Pseudomonadati</taxon>
        <taxon>Thermodesulfobacteriota</taxon>
        <taxon>Desulfovibrionia</taxon>
        <taxon>Desulfovibrionales</taxon>
        <taxon>Desulfovibrionaceae</taxon>
        <taxon>Alkalidesulfovibrio</taxon>
    </lineage>
</organism>
<dbReference type="Proteomes" id="UP000014975">
    <property type="component" value="Unassembled WGS sequence"/>
</dbReference>
<dbReference type="PANTHER" id="PTHR14614">
    <property type="entry name" value="HEPATOCELLULAR CARCINOMA-ASSOCIATED ANTIGEN"/>
    <property type="match status" value="1"/>
</dbReference>
<dbReference type="GO" id="GO:0032259">
    <property type="term" value="P:methylation"/>
    <property type="evidence" value="ECO:0007669"/>
    <property type="project" value="UniProtKB-KW"/>
</dbReference>
<keyword evidence="3" id="KW-1185">Reference proteome</keyword>
<dbReference type="InterPro" id="IPR029063">
    <property type="entry name" value="SAM-dependent_MTases_sf"/>
</dbReference>
<feature type="region of interest" description="Disordered" evidence="1">
    <location>
        <begin position="220"/>
        <end position="239"/>
    </location>
</feature>
<comment type="caution">
    <text evidence="2">The sequence shown here is derived from an EMBL/GenBank/DDBJ whole genome shotgun (WGS) entry which is preliminary data.</text>
</comment>
<keyword evidence="2" id="KW-0808">Transferase</keyword>
<evidence type="ECO:0000313" key="3">
    <source>
        <dbReference type="Proteomes" id="UP000014975"/>
    </source>
</evidence>
<dbReference type="EMBL" id="ATHI01000006">
    <property type="protein sequence ID" value="EPR34772.1"/>
    <property type="molecule type" value="Genomic_DNA"/>
</dbReference>
<dbReference type="PATRIC" id="fig|1121439.3.peg.992"/>
<reference evidence="2 3" key="1">
    <citation type="journal article" date="2013" name="Genome Announc.">
        <title>Draft genome sequences for three mercury-methylating, sulfate-reducing bacteria.</title>
        <authorList>
            <person name="Brown S.D."/>
            <person name="Hurt R.A.Jr."/>
            <person name="Gilmour C.C."/>
            <person name="Elias D.A."/>
        </authorList>
    </citation>
    <scope>NUCLEOTIDE SEQUENCE [LARGE SCALE GENOMIC DNA]</scope>
    <source>
        <strain evidence="2 3">DSM 16529</strain>
    </source>
</reference>
<evidence type="ECO:0000313" key="2">
    <source>
        <dbReference type="EMBL" id="EPR34772.1"/>
    </source>
</evidence>
<sequence length="251" mass="27605">MSTTPPPDASLDDLLAAARTRYRVRFDSVTVGGTTLEVPQIEDMEAFVDGLLRDLPEGMPPELPFWAKIWRTSLLASLVIQRLEPDGRSLLEIGGGVGVCGLFAAAKGFTATISDINPDAVLFIRIAALKNGLGDRVRARRVDFTKDRMGERFDVIVGSEILYLEKQARPLAKFLDAHISLRPGAEIVLARNYCRQAKKFLSLAQDAYDIKACTIGFKSSAHDSADKTDDSGPTPEKHLSTIYRMTRKTHA</sequence>
<dbReference type="STRING" id="1121439.dsat_2591"/>
<dbReference type="RefSeq" id="WP_020886476.1">
    <property type="nucleotide sequence ID" value="NZ_ATHI01000006.1"/>
</dbReference>
<dbReference type="SUPFAM" id="SSF53335">
    <property type="entry name" value="S-adenosyl-L-methionine-dependent methyltransferases"/>
    <property type="match status" value="1"/>
</dbReference>
<accession>S7TC66</accession>
<keyword evidence="2" id="KW-0489">Methyltransferase</keyword>
<dbReference type="OrthoDB" id="5450760at2"/>